<dbReference type="EMBL" id="SSSM01000001">
    <property type="protein sequence ID" value="THG33239.1"/>
    <property type="molecule type" value="Genomic_DNA"/>
</dbReference>
<comment type="similarity">
    <text evidence="6">Belongs to the DarT ADP-ribosyltransferase family.</text>
</comment>
<evidence type="ECO:0000256" key="4">
    <source>
        <dbReference type="ARBA" id="ARBA00022695"/>
    </source>
</evidence>
<feature type="active site" evidence="6">
    <location>
        <position position="203"/>
    </location>
</feature>
<comment type="caution">
    <text evidence="6">Lacks conserved residue(s) required for the propagation of feature annotation.</text>
</comment>
<evidence type="ECO:0000313" key="9">
    <source>
        <dbReference type="Proteomes" id="UP000309133"/>
    </source>
</evidence>
<name>A0A4S4FRG9_9MICO</name>
<dbReference type="Proteomes" id="UP000309133">
    <property type="component" value="Unassembled WGS sequence"/>
</dbReference>
<dbReference type="AlphaFoldDB" id="A0A4S4FRG9"/>
<keyword evidence="3 6" id="KW-0808">Transferase</keyword>
<comment type="caution">
    <text evidence="8">The sequence shown here is derived from an EMBL/GenBank/DDBJ whole genome shotgun (WGS) entry which is preliminary data.</text>
</comment>
<feature type="domain" description="DarT" evidence="7">
    <location>
        <begin position="61"/>
        <end position="251"/>
    </location>
</feature>
<feature type="active site" description="Proton acceptor" evidence="6">
    <location>
        <position position="100"/>
    </location>
</feature>
<organism evidence="8 9">
    <name type="scientific">Naasia lichenicola</name>
    <dbReference type="NCBI Taxonomy" id="2565933"/>
    <lineage>
        <taxon>Bacteria</taxon>
        <taxon>Bacillati</taxon>
        <taxon>Actinomycetota</taxon>
        <taxon>Actinomycetes</taxon>
        <taxon>Micrococcales</taxon>
        <taxon>Microbacteriaceae</taxon>
        <taxon>Naasia</taxon>
    </lineage>
</organism>
<comment type="catalytic activity">
    <reaction evidence="6">
        <text>a thymidine in DNA + NAD(+) = an N-(ADP-alpha-D-ribosyl)-thymidine in DNA + nicotinamide + H(+)</text>
        <dbReference type="Rhea" id="RHEA:71651"/>
        <dbReference type="Rhea" id="RHEA-COMP:13556"/>
        <dbReference type="Rhea" id="RHEA-COMP:18051"/>
        <dbReference type="ChEBI" id="CHEBI:15378"/>
        <dbReference type="ChEBI" id="CHEBI:17154"/>
        <dbReference type="ChEBI" id="CHEBI:57540"/>
        <dbReference type="ChEBI" id="CHEBI:137386"/>
        <dbReference type="ChEBI" id="CHEBI:191199"/>
    </reaction>
</comment>
<dbReference type="InterPro" id="IPR029494">
    <property type="entry name" value="DarT"/>
</dbReference>
<dbReference type="GO" id="GO:0003677">
    <property type="term" value="F:DNA binding"/>
    <property type="evidence" value="ECO:0007669"/>
    <property type="project" value="UniProtKB-UniRule"/>
</dbReference>
<evidence type="ECO:0000313" key="8">
    <source>
        <dbReference type="EMBL" id="THG33239.1"/>
    </source>
</evidence>
<keyword evidence="2 6" id="KW-0328">Glycosyltransferase</keyword>
<proteinExistence type="inferred from homology"/>
<reference evidence="8 9" key="1">
    <citation type="submission" date="2019-04" db="EMBL/GenBank/DDBJ databases">
        <authorList>
            <person name="Jiang L."/>
        </authorList>
    </citation>
    <scope>NUCLEOTIDE SEQUENCE [LARGE SCALE GENOMIC DNA]</scope>
    <source>
        <strain evidence="8 9">YIM 131853</strain>
    </source>
</reference>
<evidence type="ECO:0000256" key="6">
    <source>
        <dbReference type="PROSITE-ProRule" id="PRU01362"/>
    </source>
</evidence>
<dbReference type="Pfam" id="PF14487">
    <property type="entry name" value="DarT"/>
    <property type="match status" value="1"/>
</dbReference>
<accession>A0A4S4FRG9</accession>
<gene>
    <name evidence="8" type="ORF">E6C64_02485</name>
</gene>
<protein>
    <submittedName>
        <fullName evidence="8">DUF4433 domain-containing protein</fullName>
    </submittedName>
</protein>
<keyword evidence="4 6" id="KW-0548">Nucleotidyltransferase</keyword>
<sequence>MAECIHGFEDGFCDICFPRVVPESLLVGAVKAPVRRSTVKPRAAGTGRATTPVDPVTFQNRRVYHVTHLSNLESILHDGAIKAGAKPDLDLLRPEDREIRGTMEIVPGEPLGNFVPFALSPDAAWWEEIRTGASQARWSPAARKASLTEFVVLVGTIGAIGPEIVFSDRDVTHVLARIGVGVSAGSALTRRTMSEDPDLLQPEVFAPGSYPLSDVVLIGLPNEPVKSKVKDMIREVGGAAPKLAVYPPWFQSSELEA</sequence>
<evidence type="ECO:0000256" key="5">
    <source>
        <dbReference type="ARBA" id="ARBA00023125"/>
    </source>
</evidence>
<dbReference type="GO" id="GO:0016779">
    <property type="term" value="F:nucleotidyltransferase activity"/>
    <property type="evidence" value="ECO:0007669"/>
    <property type="project" value="UniProtKB-UniRule"/>
</dbReference>
<dbReference type="RefSeq" id="WP_136426020.1">
    <property type="nucleotide sequence ID" value="NZ_SSSM01000001.1"/>
</dbReference>
<dbReference type="PROSITE" id="PS52018">
    <property type="entry name" value="DART"/>
    <property type="match status" value="1"/>
</dbReference>
<keyword evidence="5 6" id="KW-0238">DNA-binding</keyword>
<dbReference type="GO" id="GO:0016757">
    <property type="term" value="F:glycosyltransferase activity"/>
    <property type="evidence" value="ECO:0007669"/>
    <property type="project" value="UniProtKB-UniRule"/>
</dbReference>
<evidence type="ECO:0000259" key="7">
    <source>
        <dbReference type="PROSITE" id="PS52018"/>
    </source>
</evidence>
<dbReference type="OrthoDB" id="9813972at2"/>
<evidence type="ECO:0000256" key="1">
    <source>
        <dbReference type="ARBA" id="ARBA00022649"/>
    </source>
</evidence>
<feature type="binding site" evidence="6">
    <location>
        <begin position="65"/>
        <end position="67"/>
    </location>
    <ligand>
        <name>NAD(+)</name>
        <dbReference type="ChEBI" id="CHEBI:57540"/>
    </ligand>
</feature>
<evidence type="ECO:0000256" key="3">
    <source>
        <dbReference type="ARBA" id="ARBA00022679"/>
    </source>
</evidence>
<keyword evidence="9" id="KW-1185">Reference proteome</keyword>
<feature type="binding site" evidence="6">
    <location>
        <position position="100"/>
    </location>
    <ligand>
        <name>NAD(+)</name>
        <dbReference type="ChEBI" id="CHEBI:57540"/>
    </ligand>
</feature>
<keyword evidence="1 6" id="KW-1277">Toxin-antitoxin system</keyword>
<evidence type="ECO:0000256" key="2">
    <source>
        <dbReference type="ARBA" id="ARBA00022676"/>
    </source>
</evidence>